<keyword evidence="12" id="KW-0333">Golgi apparatus</keyword>
<dbReference type="GO" id="GO:0008378">
    <property type="term" value="F:galactosyltransferase activity"/>
    <property type="evidence" value="ECO:0007669"/>
    <property type="project" value="TreeGrafter"/>
</dbReference>
<feature type="compositionally biased region" description="Basic and acidic residues" evidence="14">
    <location>
        <begin position="7"/>
        <end position="19"/>
    </location>
</feature>
<evidence type="ECO:0000256" key="11">
    <source>
        <dbReference type="ARBA" id="ARBA00022989"/>
    </source>
</evidence>
<organism evidence="16 17">
    <name type="scientific">Elliptochloris bilobata</name>
    <dbReference type="NCBI Taxonomy" id="381761"/>
    <lineage>
        <taxon>Eukaryota</taxon>
        <taxon>Viridiplantae</taxon>
        <taxon>Chlorophyta</taxon>
        <taxon>core chlorophytes</taxon>
        <taxon>Trebouxiophyceae</taxon>
        <taxon>Trebouxiophyceae incertae sedis</taxon>
        <taxon>Elliptochloris clade</taxon>
        <taxon>Elliptochloris</taxon>
    </lineage>
</organism>
<evidence type="ECO:0000313" key="17">
    <source>
        <dbReference type="Proteomes" id="UP001445335"/>
    </source>
</evidence>
<keyword evidence="10" id="KW-0735">Signal-anchor</keyword>
<dbReference type="Pfam" id="PF12906">
    <property type="entry name" value="RINGv"/>
    <property type="match status" value="1"/>
</dbReference>
<keyword evidence="9" id="KW-0862">Zinc</keyword>
<accession>A0AAW1RCH3</accession>
<evidence type="ECO:0000256" key="4">
    <source>
        <dbReference type="ARBA" id="ARBA00022676"/>
    </source>
</evidence>
<dbReference type="Gene3D" id="3.90.550.50">
    <property type="match status" value="1"/>
</dbReference>
<dbReference type="EMBL" id="JALJOU010000045">
    <property type="protein sequence ID" value="KAK9831532.1"/>
    <property type="molecule type" value="Genomic_DNA"/>
</dbReference>
<feature type="compositionally biased region" description="Gly residues" evidence="14">
    <location>
        <begin position="514"/>
        <end position="531"/>
    </location>
</feature>
<evidence type="ECO:0000259" key="15">
    <source>
        <dbReference type="PROSITE" id="PS51292"/>
    </source>
</evidence>
<comment type="subcellular location">
    <subcellularLocation>
        <location evidence="1">Golgi apparatus membrane</location>
        <topology evidence="1">Single-pass type II membrane protein</topology>
    </subcellularLocation>
</comment>
<evidence type="ECO:0000256" key="1">
    <source>
        <dbReference type="ARBA" id="ARBA00004323"/>
    </source>
</evidence>
<keyword evidence="4" id="KW-0328">Glycosyltransferase</keyword>
<evidence type="ECO:0000256" key="8">
    <source>
        <dbReference type="ARBA" id="ARBA00022771"/>
    </source>
</evidence>
<feature type="region of interest" description="Disordered" evidence="14">
    <location>
        <begin position="478"/>
        <end position="571"/>
    </location>
</feature>
<keyword evidence="6" id="KW-0812">Transmembrane</keyword>
<keyword evidence="7" id="KW-0479">Metal-binding</keyword>
<dbReference type="GO" id="GO:0000139">
    <property type="term" value="C:Golgi membrane"/>
    <property type="evidence" value="ECO:0007669"/>
    <property type="project" value="UniProtKB-SubCell"/>
</dbReference>
<keyword evidence="17" id="KW-1185">Reference proteome</keyword>
<keyword evidence="8" id="KW-0863">Zinc-finger</keyword>
<evidence type="ECO:0000256" key="7">
    <source>
        <dbReference type="ARBA" id="ARBA00022723"/>
    </source>
</evidence>
<evidence type="ECO:0000256" key="6">
    <source>
        <dbReference type="ARBA" id="ARBA00022692"/>
    </source>
</evidence>
<evidence type="ECO:0000256" key="14">
    <source>
        <dbReference type="SAM" id="MobiDB-lite"/>
    </source>
</evidence>
<evidence type="ECO:0000256" key="13">
    <source>
        <dbReference type="ARBA" id="ARBA00023136"/>
    </source>
</evidence>
<dbReference type="InterPro" id="IPR002659">
    <property type="entry name" value="Glyco_trans_31"/>
</dbReference>
<sequence>MGLAEGRVLRGRQETRPIRAEGANGDRAATDDRQRKRVLAFVGVQTGFMRPGASGRYDYAKRRAALRSTWFPGSAAGMAAVDAGGLALRFVVGHSADAAQEAALAAEEKEHGDFFRLDLQEAYLDLAHKTLAFLRAVTAAFDADFIVKVDDDVYLRIDLIPLAARQWAARQADYIGCMKNGPVFTDRRQRWFEPAHALLGAEYFTHAWGSMYVLSGRAAAAAATLPSGMLRFFNNEDVTVGSWMLAFNVTHFDDRRLCEPACSATSIAVYDYPACAGLCEPLEALPKLHTRDPMETAAPAEMMDCASDDLKSKRPRRLSDIRAFSVNTSFTDRASSASSEEAPVCWICLDTARPGQPLQRPCACPRYVHMACISRWCLQSAGSRKETHCEFCDSALPDWKQTLTPTCGASAPAVMNVNFDGRTYSFEVKPGPDGYRQFTEAIRRAFNLPEDSELNITFTCDEPSTTWEPEPQPTYVVDPQRASGDSPTFASGGLRGGAGGFDVLSPATPRDPRLGGGSGGIGTGGSGGVGAGSSSSGGAMVVPGAAPSAESSPGAASSTSETGPGKRRLAGFGRKIRSALCDLLTIKQ</sequence>
<dbReference type="CDD" id="cd16495">
    <property type="entry name" value="RING_CH-C4HC3_MARCH"/>
    <property type="match status" value="1"/>
</dbReference>
<comment type="pathway">
    <text evidence="2">Protein modification; protein glycosylation.</text>
</comment>
<feature type="region of interest" description="Disordered" evidence="14">
    <location>
        <begin position="1"/>
        <end position="31"/>
    </location>
</feature>
<comment type="similarity">
    <text evidence="3">Belongs to the glycosyltransferase 31 family.</text>
</comment>
<dbReference type="SUPFAM" id="SSF57850">
    <property type="entry name" value="RING/U-box"/>
    <property type="match status" value="1"/>
</dbReference>
<keyword evidence="5" id="KW-0808">Transferase</keyword>
<dbReference type="PROSITE" id="PS51292">
    <property type="entry name" value="ZF_RING_CH"/>
    <property type="match status" value="1"/>
</dbReference>
<dbReference type="PANTHER" id="PTHR11214:SF85">
    <property type="entry name" value="BETA-1,3-GALACTOSYLTRANSFERASE 12-RELATED"/>
    <property type="match status" value="1"/>
</dbReference>
<evidence type="ECO:0000256" key="10">
    <source>
        <dbReference type="ARBA" id="ARBA00022968"/>
    </source>
</evidence>
<dbReference type="InterPro" id="IPR011016">
    <property type="entry name" value="Znf_RING-CH"/>
</dbReference>
<reference evidence="16 17" key="1">
    <citation type="journal article" date="2024" name="Nat. Commun.">
        <title>Phylogenomics reveals the evolutionary origins of lichenization in chlorophyte algae.</title>
        <authorList>
            <person name="Puginier C."/>
            <person name="Libourel C."/>
            <person name="Otte J."/>
            <person name="Skaloud P."/>
            <person name="Haon M."/>
            <person name="Grisel S."/>
            <person name="Petersen M."/>
            <person name="Berrin J.G."/>
            <person name="Delaux P.M."/>
            <person name="Dal Grande F."/>
            <person name="Keller J."/>
        </authorList>
    </citation>
    <scope>NUCLEOTIDE SEQUENCE [LARGE SCALE GENOMIC DNA]</scope>
    <source>
        <strain evidence="16 17">SAG 245.80</strain>
    </source>
</reference>
<gene>
    <name evidence="16" type="ORF">WJX81_006529</name>
</gene>
<comment type="caution">
    <text evidence="16">The sequence shown here is derived from an EMBL/GenBank/DDBJ whole genome shotgun (WGS) entry which is preliminary data.</text>
</comment>
<dbReference type="PANTHER" id="PTHR11214">
    <property type="entry name" value="BETA-1,3-N-ACETYLGLUCOSAMINYLTRANSFERASE"/>
    <property type="match status" value="1"/>
</dbReference>
<protein>
    <recommendedName>
        <fullName evidence="15">RING-CH-type domain-containing protein</fullName>
    </recommendedName>
</protein>
<keyword evidence="13" id="KW-0472">Membrane</keyword>
<dbReference type="Pfam" id="PF01762">
    <property type="entry name" value="Galactosyl_T"/>
    <property type="match status" value="1"/>
</dbReference>
<evidence type="ECO:0000256" key="12">
    <source>
        <dbReference type="ARBA" id="ARBA00023034"/>
    </source>
</evidence>
<evidence type="ECO:0000313" key="16">
    <source>
        <dbReference type="EMBL" id="KAK9831532.1"/>
    </source>
</evidence>
<dbReference type="Proteomes" id="UP001445335">
    <property type="component" value="Unassembled WGS sequence"/>
</dbReference>
<keyword evidence="11" id="KW-1133">Transmembrane helix</keyword>
<evidence type="ECO:0000256" key="9">
    <source>
        <dbReference type="ARBA" id="ARBA00022833"/>
    </source>
</evidence>
<evidence type="ECO:0000256" key="3">
    <source>
        <dbReference type="ARBA" id="ARBA00008661"/>
    </source>
</evidence>
<dbReference type="InterPro" id="IPR013083">
    <property type="entry name" value="Znf_RING/FYVE/PHD"/>
</dbReference>
<dbReference type="AlphaFoldDB" id="A0AAW1RCH3"/>
<feature type="domain" description="RING-CH-type" evidence="15">
    <location>
        <begin position="337"/>
        <end position="399"/>
    </location>
</feature>
<proteinExistence type="inferred from homology"/>
<feature type="compositionally biased region" description="Low complexity" evidence="14">
    <location>
        <begin position="532"/>
        <end position="563"/>
    </location>
</feature>
<dbReference type="GO" id="GO:0008270">
    <property type="term" value="F:zinc ion binding"/>
    <property type="evidence" value="ECO:0007669"/>
    <property type="project" value="UniProtKB-KW"/>
</dbReference>
<dbReference type="Gene3D" id="3.30.40.10">
    <property type="entry name" value="Zinc/RING finger domain, C3HC4 (zinc finger)"/>
    <property type="match status" value="1"/>
</dbReference>
<dbReference type="SMART" id="SM00744">
    <property type="entry name" value="RINGv"/>
    <property type="match status" value="1"/>
</dbReference>
<evidence type="ECO:0000256" key="5">
    <source>
        <dbReference type="ARBA" id="ARBA00022679"/>
    </source>
</evidence>
<name>A0AAW1RCH3_9CHLO</name>
<evidence type="ECO:0000256" key="2">
    <source>
        <dbReference type="ARBA" id="ARBA00004922"/>
    </source>
</evidence>